<dbReference type="NCBIfam" id="TIGR02246">
    <property type="entry name" value="SgcJ/EcaC family oxidoreductase"/>
    <property type="match status" value="1"/>
</dbReference>
<keyword evidence="3" id="KW-1185">Reference proteome</keyword>
<comment type="caution">
    <text evidence="2">The sequence shown here is derived from an EMBL/GenBank/DDBJ whole genome shotgun (WGS) entry which is preliminary data.</text>
</comment>
<evidence type="ECO:0000313" key="2">
    <source>
        <dbReference type="EMBL" id="MCV7170417.1"/>
    </source>
</evidence>
<protein>
    <submittedName>
        <fullName evidence="2">SgcJ/EcaC family oxidoreductase</fullName>
    </submittedName>
</protein>
<reference evidence="2" key="2">
    <citation type="journal article" date="2022" name="BMC Genomics">
        <title>Comparative genome analysis of mycobacteria focusing on tRNA and non-coding RNA.</title>
        <authorList>
            <person name="Behra P.R.K."/>
            <person name="Pettersson B.M.F."/>
            <person name="Ramesh M."/>
            <person name="Das S."/>
            <person name="Dasgupta S."/>
            <person name="Kirsebom L.A."/>
        </authorList>
    </citation>
    <scope>NUCLEOTIDE SEQUENCE</scope>
    <source>
        <strain evidence="2">DSM 44615</strain>
    </source>
</reference>
<name>A0A9X3BWG4_9MYCO</name>
<reference evidence="2" key="1">
    <citation type="submission" date="2020-07" db="EMBL/GenBank/DDBJ databases">
        <authorList>
            <person name="Pettersson B.M.F."/>
            <person name="Behra P.R.K."/>
            <person name="Ramesh M."/>
            <person name="Das S."/>
            <person name="Dasgupta S."/>
            <person name="Kirsebom L.A."/>
        </authorList>
    </citation>
    <scope>NUCLEOTIDE SEQUENCE</scope>
    <source>
        <strain evidence="2">DSM 44615</strain>
    </source>
</reference>
<proteinExistence type="predicted"/>
<feature type="domain" description="SnoaL-like" evidence="1">
    <location>
        <begin position="12"/>
        <end position="121"/>
    </location>
</feature>
<evidence type="ECO:0000259" key="1">
    <source>
        <dbReference type="Pfam" id="PF13474"/>
    </source>
</evidence>
<dbReference type="RefSeq" id="WP_264012605.1">
    <property type="nucleotide sequence ID" value="NZ_JACKSJ010000085.1"/>
</dbReference>
<dbReference type="InterPro" id="IPR032710">
    <property type="entry name" value="NTF2-like_dom_sf"/>
</dbReference>
<dbReference type="InterPro" id="IPR037401">
    <property type="entry name" value="SnoaL-like"/>
</dbReference>
<accession>A0A9X3BWG4</accession>
<dbReference type="AlphaFoldDB" id="A0A9X3BWG4"/>
<dbReference type="Pfam" id="PF13474">
    <property type="entry name" value="SnoaL_3"/>
    <property type="match status" value="1"/>
</dbReference>
<dbReference type="Gene3D" id="3.10.450.50">
    <property type="match status" value="1"/>
</dbReference>
<dbReference type="Proteomes" id="UP001140293">
    <property type="component" value="Unassembled WGS sequence"/>
</dbReference>
<dbReference type="InterPro" id="IPR011944">
    <property type="entry name" value="Steroid_delta5-4_isomerase"/>
</dbReference>
<gene>
    <name evidence="2" type="ORF">H7I41_10875</name>
</gene>
<sequence>MTPTQSDADPVIRAVMDEWQSAIDAHDAVRVAAVFTEDTVFQGLRPYGVGRDAVAAYYESQPAGMAVTYRILETRSPSADVVLGYLAATFTYPDRPSAELAIGVVLTRDRQRWQVAQYQASRL</sequence>
<dbReference type="SUPFAM" id="SSF54427">
    <property type="entry name" value="NTF2-like"/>
    <property type="match status" value="1"/>
</dbReference>
<dbReference type="EMBL" id="JACKSJ010000085">
    <property type="protein sequence ID" value="MCV7170417.1"/>
    <property type="molecule type" value="Genomic_DNA"/>
</dbReference>
<organism evidence="2 3">
    <name type="scientific">[Mycobacterium] manitobense</name>
    <dbReference type="NCBI Taxonomy" id="190147"/>
    <lineage>
        <taxon>Bacteria</taxon>
        <taxon>Bacillati</taxon>
        <taxon>Actinomycetota</taxon>
        <taxon>Actinomycetes</taxon>
        <taxon>Mycobacteriales</taxon>
        <taxon>Mycobacteriaceae</taxon>
        <taxon>Mycolicibacterium</taxon>
    </lineage>
</organism>
<evidence type="ECO:0000313" key="3">
    <source>
        <dbReference type="Proteomes" id="UP001140293"/>
    </source>
</evidence>